<evidence type="ECO:0000313" key="2">
    <source>
        <dbReference type="EMBL" id="QDU69488.1"/>
    </source>
</evidence>
<dbReference type="RefSeq" id="WP_145069421.1">
    <property type="nucleotide sequence ID" value="NZ_CP036287.1"/>
</dbReference>
<name>A0A518BR91_9BACT</name>
<gene>
    <name evidence="2" type="ORF">Pla133_46080</name>
</gene>
<sequence>MKLRTTAVALSTLVLAAATWIYLLGVPRGDAAGQAPAVARAAAVPTPVAGQAELTSPVAPTTQALAPREPQASEPGARRPAGDAGFAGLVLVMEEGGVVRDGDGTLSLVAVSETRVQHDSLAFRGGLFTIPGVVGALQSLRVDGAWMDGVRVPVVGEGRAEEVAGPFATVRVDHRGAESIEVCSRATGEHLDGVEIIVLERGNALPSGVPRPERFSPGRWLARGARSPLTLGRLPRLFPGQTTFAAWVRARDHAWRCVWLGSSGQQRVELEPGGDLRVRVVGESTQRVSLSLADAAGGSSIASEALSSGGELRLDGLAVGDYSLRISAGQSPRTKDAMLARELSVRAGQVTRFDLDLGEFDSLLAEHPVAVELTARGWPERRRVSASVYRNLGGERFIRVDQVRLETSDLSEDNHFTGSLGSLRAGAYALQLHELARIESFQVSGPTTVALELPPPESVLIECVDEQTGRQLDAPTIAVSSSRGSALVPHRSRSFARVGPGLYQVQVAPGALNITIGSPQISRRTATVDCPPGAERLVARFLPPTELQIVFAVDGRRIARSMPGTDVSAAAVDGEGRSDFCRSRSGVYHIGLSEPGRYRIGIVPAPAYLPVNDQIVELAAGINRIEVPLERRP</sequence>
<reference evidence="2 3" key="1">
    <citation type="submission" date="2019-02" db="EMBL/GenBank/DDBJ databases">
        <title>Deep-cultivation of Planctomycetes and their phenomic and genomic characterization uncovers novel biology.</title>
        <authorList>
            <person name="Wiegand S."/>
            <person name="Jogler M."/>
            <person name="Boedeker C."/>
            <person name="Pinto D."/>
            <person name="Vollmers J."/>
            <person name="Rivas-Marin E."/>
            <person name="Kohn T."/>
            <person name="Peeters S.H."/>
            <person name="Heuer A."/>
            <person name="Rast P."/>
            <person name="Oberbeckmann S."/>
            <person name="Bunk B."/>
            <person name="Jeske O."/>
            <person name="Meyerdierks A."/>
            <person name="Storesund J.E."/>
            <person name="Kallscheuer N."/>
            <person name="Luecker S."/>
            <person name="Lage O.M."/>
            <person name="Pohl T."/>
            <person name="Merkel B.J."/>
            <person name="Hornburger P."/>
            <person name="Mueller R.-W."/>
            <person name="Bruemmer F."/>
            <person name="Labrenz M."/>
            <person name="Spormann A.M."/>
            <person name="Op den Camp H."/>
            <person name="Overmann J."/>
            <person name="Amann R."/>
            <person name="Jetten M.S.M."/>
            <person name="Mascher T."/>
            <person name="Medema M.H."/>
            <person name="Devos D.P."/>
            <person name="Kaster A.-K."/>
            <person name="Ovreas L."/>
            <person name="Rohde M."/>
            <person name="Galperin M.Y."/>
            <person name="Jogler C."/>
        </authorList>
    </citation>
    <scope>NUCLEOTIDE SEQUENCE [LARGE SCALE GENOMIC DNA]</scope>
    <source>
        <strain evidence="2 3">Pla133</strain>
    </source>
</reference>
<protein>
    <submittedName>
        <fullName evidence="2">Uncharacterized protein</fullName>
    </submittedName>
</protein>
<evidence type="ECO:0000256" key="1">
    <source>
        <dbReference type="SAM" id="MobiDB-lite"/>
    </source>
</evidence>
<evidence type="ECO:0000313" key="3">
    <source>
        <dbReference type="Proteomes" id="UP000316921"/>
    </source>
</evidence>
<keyword evidence="3" id="KW-1185">Reference proteome</keyword>
<dbReference type="AlphaFoldDB" id="A0A518BR91"/>
<accession>A0A518BR91</accession>
<feature type="region of interest" description="Disordered" evidence="1">
    <location>
        <begin position="57"/>
        <end position="80"/>
    </location>
</feature>
<dbReference type="EMBL" id="CP036287">
    <property type="protein sequence ID" value="QDU69488.1"/>
    <property type="molecule type" value="Genomic_DNA"/>
</dbReference>
<dbReference type="KEGG" id="pbap:Pla133_46080"/>
<organism evidence="2 3">
    <name type="scientific">Engelhardtia mirabilis</name>
    <dbReference type="NCBI Taxonomy" id="2528011"/>
    <lineage>
        <taxon>Bacteria</taxon>
        <taxon>Pseudomonadati</taxon>
        <taxon>Planctomycetota</taxon>
        <taxon>Planctomycetia</taxon>
        <taxon>Planctomycetia incertae sedis</taxon>
        <taxon>Engelhardtia</taxon>
    </lineage>
</organism>
<dbReference type="Proteomes" id="UP000316921">
    <property type="component" value="Chromosome"/>
</dbReference>
<proteinExistence type="predicted"/>